<dbReference type="AlphaFoldDB" id="U4QMQ3"/>
<evidence type="ECO:0000313" key="1">
    <source>
        <dbReference type="EMBL" id="CDI42615.1"/>
    </source>
</evidence>
<comment type="caution">
    <text evidence="1">The sequence shown here is derived from an EMBL/GenBank/DDBJ whole genome shotgun (WGS) entry which is preliminary data.</text>
</comment>
<gene>
    <name evidence="1" type="ORF">LHCIRMBIA953_02313</name>
</gene>
<sequence length="32" mass="3876">MHTCEQVLKLRKEHERLTPEQDSLLKDIEELN</sequence>
<organism evidence="1 2">
    <name type="scientific">Lactobacillus helveticus CIRM-BIA 953</name>
    <dbReference type="NCBI Taxonomy" id="1226335"/>
    <lineage>
        <taxon>Bacteria</taxon>
        <taxon>Bacillati</taxon>
        <taxon>Bacillota</taxon>
        <taxon>Bacilli</taxon>
        <taxon>Lactobacillales</taxon>
        <taxon>Lactobacillaceae</taxon>
        <taxon>Lactobacillus</taxon>
    </lineage>
</organism>
<dbReference type="Proteomes" id="UP000017243">
    <property type="component" value="Unassembled WGS sequence"/>
</dbReference>
<name>U4QMQ3_LACHE</name>
<proteinExistence type="predicted"/>
<protein>
    <submittedName>
        <fullName evidence="1">Uncharacterized protein</fullName>
    </submittedName>
</protein>
<accession>U4QMQ3</accession>
<dbReference type="EMBL" id="CBUH010000113">
    <property type="protein sequence ID" value="CDI42615.1"/>
    <property type="molecule type" value="Genomic_DNA"/>
</dbReference>
<evidence type="ECO:0000313" key="2">
    <source>
        <dbReference type="Proteomes" id="UP000017243"/>
    </source>
</evidence>
<reference evidence="1 2" key="1">
    <citation type="submission" date="2013-09" db="EMBL/GenBank/DDBJ databases">
        <title>Draft Genome Sequence of five Lactobacillus helveticus strains CIRM-BIA 101T, 103, 104, 951 and 953 isolated from milk product.</title>
        <authorList>
            <person name="Valence F."/>
            <person name="Chuat V."/>
            <person name="Ma L."/>
            <person name="Creno S."/>
            <person name="Falentin H."/>
            <person name="Lortal S."/>
            <person name="Bizet C."/>
            <person name="Clermont D."/>
            <person name="Loux V."/>
            <person name="Bouchier C."/>
            <person name="Cousin S."/>
        </authorList>
    </citation>
    <scope>NUCLEOTIDE SEQUENCE [LARGE SCALE GENOMIC DNA]</scope>
    <source>
        <strain evidence="1 2">CIRM-BIA 953</strain>
    </source>
</reference>